<dbReference type="STRING" id="1165861.A0A0L0UZ29"/>
<comment type="function">
    <text evidence="10 11">Polymerizes chitin, a structural polymer of the cell wall and septum, by transferring the sugar moiety of UDP-GlcNAc to the non-reducing end of the growing chitin polymer.</text>
</comment>
<dbReference type="OrthoDB" id="26569at2759"/>
<comment type="catalytic activity">
    <reaction evidence="11">
        <text>[(1-&gt;4)-N-acetyl-beta-D-glucosaminyl](n) + UDP-N-acetyl-alpha-D-glucosamine = [(1-&gt;4)-N-acetyl-beta-D-glucosaminyl](n+1) + UDP + H(+)</text>
        <dbReference type="Rhea" id="RHEA:16637"/>
        <dbReference type="Rhea" id="RHEA-COMP:9593"/>
        <dbReference type="Rhea" id="RHEA-COMP:9595"/>
        <dbReference type="ChEBI" id="CHEBI:15378"/>
        <dbReference type="ChEBI" id="CHEBI:17029"/>
        <dbReference type="ChEBI" id="CHEBI:57705"/>
        <dbReference type="ChEBI" id="CHEBI:58223"/>
        <dbReference type="EC" id="2.4.1.16"/>
    </reaction>
</comment>
<dbReference type="GO" id="GO:0004100">
    <property type="term" value="F:chitin synthase activity"/>
    <property type="evidence" value="ECO:0007669"/>
    <property type="project" value="UniProtKB-UniRule"/>
</dbReference>
<comment type="subcellular location">
    <subcellularLocation>
        <location evidence="1 11">Cell membrane</location>
        <topology evidence="1 11">Multi-pass membrane protein</topology>
    </subcellularLocation>
</comment>
<evidence type="ECO:0000256" key="8">
    <source>
        <dbReference type="ARBA" id="ARBA00023136"/>
    </source>
</evidence>
<evidence type="ECO:0000256" key="4">
    <source>
        <dbReference type="ARBA" id="ARBA00022676"/>
    </source>
</evidence>
<evidence type="ECO:0000256" key="5">
    <source>
        <dbReference type="ARBA" id="ARBA00022679"/>
    </source>
</evidence>
<accession>A0A0L0UZ29</accession>
<dbReference type="GO" id="GO:0005886">
    <property type="term" value="C:plasma membrane"/>
    <property type="evidence" value="ECO:0007669"/>
    <property type="project" value="UniProtKB-SubCell"/>
</dbReference>
<name>A0A0L0UZ29_9BASI</name>
<organism evidence="13 14">
    <name type="scientific">Puccinia striiformis f. sp. tritici PST-78</name>
    <dbReference type="NCBI Taxonomy" id="1165861"/>
    <lineage>
        <taxon>Eukaryota</taxon>
        <taxon>Fungi</taxon>
        <taxon>Dikarya</taxon>
        <taxon>Basidiomycota</taxon>
        <taxon>Pucciniomycotina</taxon>
        <taxon>Pucciniomycetes</taxon>
        <taxon>Pucciniales</taxon>
        <taxon>Pucciniaceae</taxon>
        <taxon>Puccinia</taxon>
    </lineage>
</organism>
<evidence type="ECO:0000256" key="6">
    <source>
        <dbReference type="ARBA" id="ARBA00022692"/>
    </source>
</evidence>
<dbReference type="GO" id="GO:0030428">
    <property type="term" value="C:cell septum"/>
    <property type="evidence" value="ECO:0007669"/>
    <property type="project" value="TreeGrafter"/>
</dbReference>
<sequence>MCPRKDEREFTHMRYTAATCDPNDFKDERYTLRQVLYEPARRTELFIVMTMYNEDDQLFTRTMHGVMKNVQHLCSRDRSKTWGKDGWKKVVVCIVSDGRSKINSRTLSVLAAMGVYQDGVAKNVG</sequence>
<evidence type="ECO:0000256" key="9">
    <source>
        <dbReference type="ARBA" id="ARBA00023316"/>
    </source>
</evidence>
<dbReference type="Pfam" id="PF08407">
    <property type="entry name" value="Chitin_synth_1N"/>
    <property type="match status" value="1"/>
</dbReference>
<keyword evidence="6" id="KW-0812">Transmembrane</keyword>
<evidence type="ECO:0000313" key="13">
    <source>
        <dbReference type="EMBL" id="KNE92176.1"/>
    </source>
</evidence>
<proteinExistence type="inferred from homology"/>
<evidence type="ECO:0000256" key="10">
    <source>
        <dbReference type="ARBA" id="ARBA00024009"/>
    </source>
</evidence>
<comment type="similarity">
    <text evidence="11">Belongs to the chitin synthase family.</text>
</comment>
<keyword evidence="14" id="KW-1185">Reference proteome</keyword>
<keyword evidence="4 11" id="KW-0328">Glycosyltransferase</keyword>
<dbReference type="InterPro" id="IPR013616">
    <property type="entry name" value="Chitin_synth_N"/>
</dbReference>
<dbReference type="Proteomes" id="UP000054564">
    <property type="component" value="Unassembled WGS sequence"/>
</dbReference>
<dbReference type="GO" id="GO:0071555">
    <property type="term" value="P:cell wall organization"/>
    <property type="evidence" value="ECO:0007669"/>
    <property type="project" value="UniProtKB-KW"/>
</dbReference>
<evidence type="ECO:0000256" key="7">
    <source>
        <dbReference type="ARBA" id="ARBA00022989"/>
    </source>
</evidence>
<keyword evidence="3 11" id="KW-1003">Cell membrane</keyword>
<dbReference type="EMBL" id="AJIL01000172">
    <property type="protein sequence ID" value="KNE92176.1"/>
    <property type="molecule type" value="Genomic_DNA"/>
</dbReference>
<keyword evidence="7" id="KW-1133">Transmembrane helix</keyword>
<keyword evidence="5 11" id="KW-0808">Transferase</keyword>
<dbReference type="InterPro" id="IPR004835">
    <property type="entry name" value="Chitin_synth"/>
</dbReference>
<dbReference type="AlphaFoldDB" id="A0A0L0UZ29"/>
<dbReference type="EC" id="2.4.1.16" evidence="2 11"/>
<evidence type="ECO:0000256" key="2">
    <source>
        <dbReference type="ARBA" id="ARBA00012543"/>
    </source>
</evidence>
<evidence type="ECO:0000256" key="3">
    <source>
        <dbReference type="ARBA" id="ARBA00022475"/>
    </source>
</evidence>
<comment type="caution">
    <text evidence="13">The sequence shown here is derived from an EMBL/GenBank/DDBJ whole genome shotgun (WGS) entry which is preliminary data.</text>
</comment>
<evidence type="ECO:0000256" key="11">
    <source>
        <dbReference type="RuleBase" id="RU366040"/>
    </source>
</evidence>
<evidence type="ECO:0000259" key="12">
    <source>
        <dbReference type="Pfam" id="PF08407"/>
    </source>
</evidence>
<feature type="domain" description="Chitin synthase N-terminal" evidence="12">
    <location>
        <begin position="2"/>
        <end position="44"/>
    </location>
</feature>
<protein>
    <recommendedName>
        <fullName evidence="2 11">Chitin synthase</fullName>
        <ecNumber evidence="2 11">2.4.1.16</ecNumber>
    </recommendedName>
</protein>
<gene>
    <name evidence="13" type="ORF">PSTG_14412</name>
</gene>
<evidence type="ECO:0000313" key="14">
    <source>
        <dbReference type="Proteomes" id="UP000054564"/>
    </source>
</evidence>
<keyword evidence="8" id="KW-0472">Membrane</keyword>
<dbReference type="GO" id="GO:0006031">
    <property type="term" value="P:chitin biosynthetic process"/>
    <property type="evidence" value="ECO:0007669"/>
    <property type="project" value="UniProtKB-UniRule"/>
</dbReference>
<dbReference type="PANTHER" id="PTHR22914">
    <property type="entry name" value="CHITIN SYNTHASE"/>
    <property type="match status" value="1"/>
</dbReference>
<evidence type="ECO:0000256" key="1">
    <source>
        <dbReference type="ARBA" id="ARBA00004651"/>
    </source>
</evidence>
<keyword evidence="9 11" id="KW-0961">Cell wall biogenesis/degradation</keyword>
<dbReference type="Pfam" id="PF01644">
    <property type="entry name" value="Chitin_synth_1"/>
    <property type="match status" value="1"/>
</dbReference>
<dbReference type="PANTHER" id="PTHR22914:SF9">
    <property type="entry name" value="CHITIN SYNTHASE 1"/>
    <property type="match status" value="1"/>
</dbReference>
<reference evidence="14" key="1">
    <citation type="submission" date="2014-03" db="EMBL/GenBank/DDBJ databases">
        <title>The Genome Sequence of Puccinia striiformis f. sp. tritici PST-78.</title>
        <authorList>
            <consortium name="The Broad Institute Genome Sequencing Platform"/>
            <person name="Cuomo C."/>
            <person name="Hulbert S."/>
            <person name="Chen X."/>
            <person name="Walker B."/>
            <person name="Young S.K."/>
            <person name="Zeng Q."/>
            <person name="Gargeya S."/>
            <person name="Fitzgerald M."/>
            <person name="Haas B."/>
            <person name="Abouelleil A."/>
            <person name="Alvarado L."/>
            <person name="Arachchi H.M."/>
            <person name="Berlin A.M."/>
            <person name="Chapman S.B."/>
            <person name="Goldberg J."/>
            <person name="Griggs A."/>
            <person name="Gujja S."/>
            <person name="Hansen M."/>
            <person name="Howarth C."/>
            <person name="Imamovic A."/>
            <person name="Larimer J."/>
            <person name="McCowan C."/>
            <person name="Montmayeur A."/>
            <person name="Murphy C."/>
            <person name="Neiman D."/>
            <person name="Pearson M."/>
            <person name="Priest M."/>
            <person name="Roberts A."/>
            <person name="Saif S."/>
            <person name="Shea T."/>
            <person name="Sisk P."/>
            <person name="Sykes S."/>
            <person name="Wortman J."/>
            <person name="Nusbaum C."/>
            <person name="Birren B."/>
        </authorList>
    </citation>
    <scope>NUCLEOTIDE SEQUENCE [LARGE SCALE GENOMIC DNA]</scope>
    <source>
        <strain evidence="14">race PST-78</strain>
    </source>
</reference>